<dbReference type="InterPro" id="IPR058647">
    <property type="entry name" value="BSH_CzcB-like"/>
</dbReference>
<proteinExistence type="inferred from homology"/>
<comment type="similarity">
    <text evidence="1">Belongs to the membrane fusion protein (MFP) (TC 8.A.1) family.</text>
</comment>
<feature type="domain" description="CusB-like beta-barrel" evidence="4">
    <location>
        <begin position="205"/>
        <end position="274"/>
    </location>
</feature>
<dbReference type="InterPro" id="IPR058637">
    <property type="entry name" value="YknX-like_C"/>
</dbReference>
<dbReference type="EMBL" id="JAZHBO010000002">
    <property type="protein sequence ID" value="MEF2155964.1"/>
    <property type="molecule type" value="Genomic_DNA"/>
</dbReference>
<gene>
    <name evidence="7" type="ORF">V3390_06930</name>
</gene>
<dbReference type="NCBIfam" id="TIGR01730">
    <property type="entry name" value="RND_mfp"/>
    <property type="match status" value="1"/>
</dbReference>
<dbReference type="Gene3D" id="2.40.420.20">
    <property type="match status" value="1"/>
</dbReference>
<keyword evidence="3" id="KW-0732">Signal</keyword>
<feature type="chain" id="PRO_5046276371" evidence="3">
    <location>
        <begin position="26"/>
        <end position="365"/>
    </location>
</feature>
<evidence type="ECO:0000259" key="6">
    <source>
        <dbReference type="Pfam" id="PF25989"/>
    </source>
</evidence>
<protein>
    <submittedName>
        <fullName evidence="7">Efflux RND transporter periplasmic adaptor subunit</fullName>
    </submittedName>
</protein>
<dbReference type="PANTHER" id="PTHR30469:SF38">
    <property type="entry name" value="HLYD FAMILY SECRETION PROTEIN"/>
    <property type="match status" value="1"/>
</dbReference>
<organism evidence="7 8">
    <name type="scientific">Aquilutibacter rugosus</name>
    <dbReference type="NCBI Taxonomy" id="3115820"/>
    <lineage>
        <taxon>Bacteria</taxon>
        <taxon>Pseudomonadati</taxon>
        <taxon>Pseudomonadota</taxon>
        <taxon>Gammaproteobacteria</taxon>
        <taxon>Lysobacterales</taxon>
        <taxon>Lysobacteraceae</taxon>
        <taxon>Aquilutibacter</taxon>
    </lineage>
</organism>
<evidence type="ECO:0000313" key="8">
    <source>
        <dbReference type="Proteomes" id="UP001356170"/>
    </source>
</evidence>
<comment type="caution">
    <text evidence="7">The sequence shown here is derived from an EMBL/GenBank/DDBJ whole genome shotgun (WGS) entry which is preliminary data.</text>
</comment>
<dbReference type="PANTHER" id="PTHR30469">
    <property type="entry name" value="MULTIDRUG RESISTANCE PROTEIN MDTA"/>
    <property type="match status" value="1"/>
</dbReference>
<feature type="signal peptide" evidence="3">
    <location>
        <begin position="1"/>
        <end position="25"/>
    </location>
</feature>
<evidence type="ECO:0000313" key="7">
    <source>
        <dbReference type="EMBL" id="MEF2155964.1"/>
    </source>
</evidence>
<keyword evidence="8" id="KW-1185">Reference proteome</keyword>
<dbReference type="Gene3D" id="1.10.287.470">
    <property type="entry name" value="Helix hairpin bin"/>
    <property type="match status" value="1"/>
</dbReference>
<dbReference type="Gene3D" id="2.40.50.100">
    <property type="match status" value="1"/>
</dbReference>
<reference evidence="7 8" key="1">
    <citation type="submission" date="2024-01" db="EMBL/GenBank/DDBJ databases">
        <title>Novel species of the genus Luteimonas isolated from rivers.</title>
        <authorList>
            <person name="Lu H."/>
        </authorList>
    </citation>
    <scope>NUCLEOTIDE SEQUENCE [LARGE SCALE GENOMIC DNA]</scope>
    <source>
        <strain evidence="7 8">FXH3W</strain>
    </source>
</reference>
<dbReference type="InterPro" id="IPR058792">
    <property type="entry name" value="Beta-barrel_RND_2"/>
</dbReference>
<dbReference type="RefSeq" id="WP_331703912.1">
    <property type="nucleotide sequence ID" value="NZ_JAZHBO010000002.1"/>
</dbReference>
<dbReference type="InterPro" id="IPR006143">
    <property type="entry name" value="RND_pump_MFP"/>
</dbReference>
<accession>A0ABU7UZK5</accession>
<name>A0ABU7UZK5_9GAMM</name>
<sequence>MMNRISPSRTGVAFALALAVMTAVPACKKAEKDDAKTDKIEAVPVEVTAVRTDSVSNSFSGTAPLEAKGEAQVVAKTSGVARQVLFEEGQFVRAGQTMVRLESDRQRLQVQQASAQVEKLQRDYARAEALAREQLIARSDLDRIRFELANARSTLNLAQLELSYTNVTAPISGTVASRSIKTGNFVQISSPIYRIVSSQLLEAVINVPEAEKSKLQVGLPVQMTVDAMPGQTFEGRISRIAPVVDSGSGTFRAVAAFPGGVGLQPGMFGRLSVAFDQHNNAMLVPRAALLEGEQNSAVFVVRNGKAVRAPITTGYSQGEWIEVRSGITTQDRVITAGKAAVRDGMPVTVLAPAAPQTTAPSPATR</sequence>
<keyword evidence="2" id="KW-0175">Coiled coil</keyword>
<feature type="domain" description="YknX-like C-terminal permuted SH3-like" evidence="6">
    <location>
        <begin position="283"/>
        <end position="349"/>
    </location>
</feature>
<evidence type="ECO:0000256" key="3">
    <source>
        <dbReference type="SAM" id="SignalP"/>
    </source>
</evidence>
<dbReference type="Proteomes" id="UP001356170">
    <property type="component" value="Unassembled WGS sequence"/>
</dbReference>
<dbReference type="Gene3D" id="2.40.30.170">
    <property type="match status" value="1"/>
</dbReference>
<evidence type="ECO:0000256" key="2">
    <source>
        <dbReference type="SAM" id="Coils"/>
    </source>
</evidence>
<dbReference type="Pfam" id="PF25954">
    <property type="entry name" value="Beta-barrel_RND_2"/>
    <property type="match status" value="1"/>
</dbReference>
<feature type="domain" description="CzcB-like barrel-sandwich hybrid" evidence="5">
    <location>
        <begin position="71"/>
        <end position="195"/>
    </location>
</feature>
<evidence type="ECO:0000259" key="4">
    <source>
        <dbReference type="Pfam" id="PF25954"/>
    </source>
</evidence>
<dbReference type="SUPFAM" id="SSF111369">
    <property type="entry name" value="HlyD-like secretion proteins"/>
    <property type="match status" value="1"/>
</dbReference>
<feature type="coiled-coil region" evidence="2">
    <location>
        <begin position="98"/>
        <end position="137"/>
    </location>
</feature>
<evidence type="ECO:0000259" key="5">
    <source>
        <dbReference type="Pfam" id="PF25973"/>
    </source>
</evidence>
<dbReference type="Pfam" id="PF25989">
    <property type="entry name" value="YknX_C"/>
    <property type="match status" value="1"/>
</dbReference>
<evidence type="ECO:0000256" key="1">
    <source>
        <dbReference type="ARBA" id="ARBA00009477"/>
    </source>
</evidence>
<dbReference type="Pfam" id="PF25973">
    <property type="entry name" value="BSH_CzcB"/>
    <property type="match status" value="1"/>
</dbReference>